<evidence type="ECO:0000256" key="1">
    <source>
        <dbReference type="SAM" id="SignalP"/>
    </source>
</evidence>
<dbReference type="EMBL" id="CP141614">
    <property type="protein sequence ID" value="WRP14886.1"/>
    <property type="molecule type" value="Genomic_DNA"/>
</dbReference>
<name>A0ABZ1BQN4_9FIRM</name>
<feature type="signal peptide" evidence="1">
    <location>
        <begin position="1"/>
        <end position="20"/>
    </location>
</feature>
<evidence type="ECO:0000313" key="2">
    <source>
        <dbReference type="EMBL" id="WRP14886.1"/>
    </source>
</evidence>
<gene>
    <name evidence="2" type="ORF">VLY81_01555</name>
</gene>
<dbReference type="Gene3D" id="2.40.360.20">
    <property type="match status" value="1"/>
</dbReference>
<dbReference type="RefSeq" id="WP_324669273.1">
    <property type="nucleotide sequence ID" value="NZ_CP141614.1"/>
</dbReference>
<reference evidence="3" key="1">
    <citation type="submission" date="2023-12" db="EMBL/GenBank/DDBJ databases">
        <title>Novel isolates from deep terrestrial aquifers shed light on the physiology and ecology of the class Limnochordia.</title>
        <authorList>
            <person name="Karnachuk O.V."/>
            <person name="Lukina A.P."/>
            <person name="Avakyan M.R."/>
            <person name="Kadnikov V."/>
            <person name="Begmatov S."/>
            <person name="Beletsky A.V."/>
            <person name="Mardanov A.V."/>
            <person name="Ravin N.V."/>
        </authorList>
    </citation>
    <scope>NUCLEOTIDE SEQUENCE [LARGE SCALE GENOMIC DNA]</scope>
    <source>
        <strain evidence="3">LN</strain>
    </source>
</reference>
<proteinExistence type="predicted"/>
<sequence>MTWILVVALMVAASLQPARGADEGPPPLPYVRGGSRWLYTSDLGAVRVRLDEEPGVVDGARRYRWEIRVAGAAMEEQLALRSSGLFTVDRVFSFLGRPLWRLAFDPPELTIALPLEVGRRWQWRNPVVSGSSRGWDEVEGVVEALERVGVPAGVYEAYRIRLSRKDTWGSRLESLIWLDPEVGVVKADGLLRWPGLAGSVQRLLGLDRLRLSLSEAHVEASAPPS</sequence>
<evidence type="ECO:0008006" key="4">
    <source>
        <dbReference type="Google" id="ProtNLM"/>
    </source>
</evidence>
<organism evidence="2 3">
    <name type="scientific">Geochorda subterranea</name>
    <dbReference type="NCBI Taxonomy" id="3109564"/>
    <lineage>
        <taxon>Bacteria</taxon>
        <taxon>Bacillati</taxon>
        <taxon>Bacillota</taxon>
        <taxon>Limnochordia</taxon>
        <taxon>Limnochordales</taxon>
        <taxon>Geochordaceae</taxon>
        <taxon>Geochorda</taxon>
    </lineage>
</organism>
<dbReference type="Proteomes" id="UP001333102">
    <property type="component" value="Chromosome"/>
</dbReference>
<feature type="chain" id="PRO_5045545320" description="DUF3108 domain-containing protein" evidence="1">
    <location>
        <begin position="21"/>
        <end position="225"/>
    </location>
</feature>
<keyword evidence="3" id="KW-1185">Reference proteome</keyword>
<evidence type="ECO:0000313" key="3">
    <source>
        <dbReference type="Proteomes" id="UP001333102"/>
    </source>
</evidence>
<keyword evidence="1" id="KW-0732">Signal</keyword>
<protein>
    <recommendedName>
        <fullName evidence="4">DUF3108 domain-containing protein</fullName>
    </recommendedName>
</protein>
<accession>A0ABZ1BQN4</accession>